<evidence type="ECO:0000313" key="2">
    <source>
        <dbReference type="EMBL" id="KAE8982374.1"/>
    </source>
</evidence>
<feature type="compositionally biased region" description="Basic and acidic residues" evidence="1">
    <location>
        <begin position="473"/>
        <end position="484"/>
    </location>
</feature>
<feature type="compositionally biased region" description="Basic residues" evidence="1">
    <location>
        <begin position="328"/>
        <end position="341"/>
    </location>
</feature>
<dbReference type="OrthoDB" id="126830at2759"/>
<proteinExistence type="predicted"/>
<gene>
    <name evidence="2" type="ORF">PR002_g23546</name>
    <name evidence="3" type="ORF">PR003_g25042</name>
</gene>
<dbReference type="EMBL" id="QXFT01002924">
    <property type="protein sequence ID" value="KAE9291421.1"/>
    <property type="molecule type" value="Genomic_DNA"/>
</dbReference>
<feature type="region of interest" description="Disordered" evidence="1">
    <location>
        <begin position="412"/>
        <end position="484"/>
    </location>
</feature>
<sequence length="484" mass="53445">MIEDMHEAYFNATLTAVIPATVRLAKNAAHATIFRELFHANTDKNTGHDMMSAFQRDVKRLRFDGIQTLDVVFYSRTAADRWTEKTIRLQKAVITLRDTQRSNADDGTGHYTAAQLEWQYAIRVCGGERLGLTALARIFAQLAGVKVLDVEYARATQTNIYDTTYHTIRFAQRTCPPSLEGVTRIGMERHEITLHHYQRYLRRPCARCYDQRHGTMKCTIATSKLSVMQAKSTRTLAGEVKPTVLAPKTAYQVASFEELVTVLRSHQQPEVSLSPLDLQTVTANQRQRASTQTAAVLQEENAGGNIGPGEPANPKAHNLDADGYHTQIPKKSKGAKAKARKALREGVATSDLTSGELKSHSTQQVRTAGCNGTATAVKIMGRANNVKLKPTKRFEKFQRVEALGQYEVLASSDSEEEDIDGMDVDEEMASAGIADPTGTEGIEDDAPYAYPEDRNQAPTESTTEQKPPSVASKDTHLEVPHSKA</sequence>
<dbReference type="EMBL" id="QXFU01002713">
    <property type="protein sequence ID" value="KAE8982374.1"/>
    <property type="molecule type" value="Genomic_DNA"/>
</dbReference>
<evidence type="ECO:0000313" key="3">
    <source>
        <dbReference type="EMBL" id="KAE9291421.1"/>
    </source>
</evidence>
<organism evidence="2 5">
    <name type="scientific">Phytophthora rubi</name>
    <dbReference type="NCBI Taxonomy" id="129364"/>
    <lineage>
        <taxon>Eukaryota</taxon>
        <taxon>Sar</taxon>
        <taxon>Stramenopiles</taxon>
        <taxon>Oomycota</taxon>
        <taxon>Peronosporomycetes</taxon>
        <taxon>Peronosporales</taxon>
        <taxon>Peronosporaceae</taxon>
        <taxon>Phytophthora</taxon>
    </lineage>
</organism>
<accession>A0A6A3IQF3</accession>
<feature type="compositionally biased region" description="Polar residues" evidence="1">
    <location>
        <begin position="456"/>
        <end position="466"/>
    </location>
</feature>
<evidence type="ECO:0000313" key="4">
    <source>
        <dbReference type="Proteomes" id="UP000434957"/>
    </source>
</evidence>
<evidence type="ECO:0000313" key="5">
    <source>
        <dbReference type="Proteomes" id="UP000435112"/>
    </source>
</evidence>
<dbReference type="Proteomes" id="UP000434957">
    <property type="component" value="Unassembled WGS sequence"/>
</dbReference>
<feature type="compositionally biased region" description="Acidic residues" evidence="1">
    <location>
        <begin position="413"/>
        <end position="428"/>
    </location>
</feature>
<reference evidence="2 5" key="1">
    <citation type="submission" date="2018-09" db="EMBL/GenBank/DDBJ databases">
        <title>Genomic investigation of the strawberry pathogen Phytophthora fragariae indicates pathogenicity is determined by transcriptional variation in three key races.</title>
        <authorList>
            <person name="Adams T.M."/>
            <person name="Armitage A.D."/>
            <person name="Sobczyk M.K."/>
            <person name="Bates H.J."/>
            <person name="Dunwell J.M."/>
            <person name="Nellist C.F."/>
            <person name="Harrison R.J."/>
        </authorList>
    </citation>
    <scope>NUCLEOTIDE SEQUENCE [LARGE SCALE GENOMIC DNA]</scope>
    <source>
        <strain evidence="2 5">SCRP324</strain>
        <strain evidence="3 4">SCRP333</strain>
    </source>
</reference>
<evidence type="ECO:0000256" key="1">
    <source>
        <dbReference type="SAM" id="MobiDB-lite"/>
    </source>
</evidence>
<keyword evidence="4" id="KW-1185">Reference proteome</keyword>
<name>A0A6A3IQF3_9STRA</name>
<dbReference type="AlphaFoldDB" id="A0A6A3IQF3"/>
<protein>
    <submittedName>
        <fullName evidence="2">Uncharacterized protein</fullName>
    </submittedName>
</protein>
<dbReference type="Proteomes" id="UP000435112">
    <property type="component" value="Unassembled WGS sequence"/>
</dbReference>
<feature type="region of interest" description="Disordered" evidence="1">
    <location>
        <begin position="301"/>
        <end position="366"/>
    </location>
</feature>
<comment type="caution">
    <text evidence="2">The sequence shown here is derived from an EMBL/GenBank/DDBJ whole genome shotgun (WGS) entry which is preliminary data.</text>
</comment>